<dbReference type="PANTHER" id="PTHR43649">
    <property type="entry name" value="ARABINOSE-BINDING PROTEIN-RELATED"/>
    <property type="match status" value="1"/>
</dbReference>
<protein>
    <submittedName>
        <fullName evidence="3">Extracellular solute-binding protein</fullName>
    </submittedName>
</protein>
<dbReference type="PANTHER" id="PTHR43649:SF12">
    <property type="entry name" value="DIACETYLCHITOBIOSE BINDING PROTEIN DASA"/>
    <property type="match status" value="1"/>
</dbReference>
<feature type="chain" id="PRO_5045229014" evidence="2">
    <location>
        <begin position="27"/>
        <end position="457"/>
    </location>
</feature>
<organism evidence="3 4">
    <name type="scientific">Brachybacterium huguangmaarense</name>
    <dbReference type="NCBI Taxonomy" id="1652028"/>
    <lineage>
        <taxon>Bacteria</taxon>
        <taxon>Bacillati</taxon>
        <taxon>Actinomycetota</taxon>
        <taxon>Actinomycetes</taxon>
        <taxon>Micrococcales</taxon>
        <taxon>Dermabacteraceae</taxon>
        <taxon>Brachybacterium</taxon>
    </lineage>
</organism>
<dbReference type="InterPro" id="IPR050490">
    <property type="entry name" value="Bact_solute-bd_prot1"/>
</dbReference>
<evidence type="ECO:0000313" key="4">
    <source>
        <dbReference type="Proteomes" id="UP001164305"/>
    </source>
</evidence>
<sequence length="457" mass="48317">MSPTSFFSRPLARALAAGACVTIALAGCGKSGGDTDKADFSAEPSGTLKTLGYNPDDEVGKSRSDYAAQQLSDVDVQMDTSSFDPQKFVALSASGNVPDVVQMDRSAIATYAQKDLIMPLDACFDAQSVDPAKHWYPAIVQEVTVDDDVYAAPQFFQPSMIIMNKRLMEQAGVTEDMLDTSDPEAFVSTVEKMAKLDGGKPIQLGFDPDVPGSMVQWFHVFGGAESDESGAPTLDSPENVKAMEWLKRLMDAQGGYAEVTSFKQTWDVFGDENQYVTDATGGGIWGQWYLNVLAGTKDDVDIVTIPMRDSQGQPFAMSGGSALAIPTNAKNPTAACAWIVDATSDEAWAAAGDARAKTVETDGGFNTGLFTGVPAADQAVREAHVTETGDADFDQSITAMYDVLDHPVSRGASPVGATIDEAVANAAGAAMNGDKTPQQALTDAQATAQAEYDKIAK</sequence>
<dbReference type="SUPFAM" id="SSF53850">
    <property type="entry name" value="Periplasmic binding protein-like II"/>
    <property type="match status" value="1"/>
</dbReference>
<dbReference type="Pfam" id="PF01547">
    <property type="entry name" value="SBP_bac_1"/>
    <property type="match status" value="1"/>
</dbReference>
<gene>
    <name evidence="3" type="ORF">BRM3_02135</name>
</gene>
<dbReference type="EMBL" id="CP107020">
    <property type="protein sequence ID" value="UYG17256.1"/>
    <property type="molecule type" value="Genomic_DNA"/>
</dbReference>
<dbReference type="Proteomes" id="UP001164305">
    <property type="component" value="Chromosome"/>
</dbReference>
<evidence type="ECO:0000256" key="1">
    <source>
        <dbReference type="SAM" id="MobiDB-lite"/>
    </source>
</evidence>
<evidence type="ECO:0000256" key="2">
    <source>
        <dbReference type="SAM" id="SignalP"/>
    </source>
</evidence>
<dbReference type="InterPro" id="IPR006059">
    <property type="entry name" value="SBP"/>
</dbReference>
<dbReference type="RefSeq" id="WP_263594465.1">
    <property type="nucleotide sequence ID" value="NZ_CP107020.1"/>
</dbReference>
<reference evidence="3" key="1">
    <citation type="submission" date="2022-10" db="EMBL/GenBank/DDBJ databases">
        <title>Whole-Genome Sequencing of Brachybacterium huguangmaarense BRM-3, Isolated from Betula schmidtii.</title>
        <authorList>
            <person name="Haam D."/>
        </authorList>
    </citation>
    <scope>NUCLEOTIDE SEQUENCE</scope>
    <source>
        <strain evidence="3">BRM-3</strain>
    </source>
</reference>
<proteinExistence type="predicted"/>
<keyword evidence="2" id="KW-0732">Signal</keyword>
<feature type="signal peptide" evidence="2">
    <location>
        <begin position="1"/>
        <end position="26"/>
    </location>
</feature>
<feature type="region of interest" description="Disordered" evidence="1">
    <location>
        <begin position="31"/>
        <end position="63"/>
    </location>
</feature>
<keyword evidence="4" id="KW-1185">Reference proteome</keyword>
<name>A0ABY6G222_9MICO</name>
<dbReference type="Gene3D" id="3.40.190.10">
    <property type="entry name" value="Periplasmic binding protein-like II"/>
    <property type="match status" value="1"/>
</dbReference>
<evidence type="ECO:0000313" key="3">
    <source>
        <dbReference type="EMBL" id="UYG17256.1"/>
    </source>
</evidence>
<accession>A0ABY6G222</accession>